<evidence type="ECO:0000313" key="2">
    <source>
        <dbReference type="EMBL" id="VDK38739.1"/>
    </source>
</evidence>
<protein>
    <submittedName>
        <fullName evidence="2">Uncharacterized protein</fullName>
    </submittedName>
</protein>
<dbReference type="EMBL" id="UYRU01005398">
    <property type="protein sequence ID" value="VDK38739.1"/>
    <property type="molecule type" value="Genomic_DNA"/>
</dbReference>
<keyword evidence="3" id="KW-1185">Reference proteome</keyword>
<reference evidence="2 3" key="1">
    <citation type="submission" date="2018-11" db="EMBL/GenBank/DDBJ databases">
        <authorList>
            <consortium name="Pathogen Informatics"/>
        </authorList>
    </citation>
    <scope>NUCLEOTIDE SEQUENCE [LARGE SCALE GENOMIC DNA]</scope>
</reference>
<accession>A0A3P6PRZ4</accession>
<evidence type="ECO:0000313" key="3">
    <source>
        <dbReference type="Proteomes" id="UP000281553"/>
    </source>
</evidence>
<sequence>MAENAKLTTHSSKPTRNVKSMSGSGMAPVFRLKCNGVSKKYDHTRPPIPMSAAPLFMYKARDEEEGSERPPPKAV</sequence>
<gene>
    <name evidence="2" type="ORF">DILT_LOCUS979</name>
</gene>
<evidence type="ECO:0000256" key="1">
    <source>
        <dbReference type="SAM" id="MobiDB-lite"/>
    </source>
</evidence>
<name>A0A3P6PRZ4_DIBLA</name>
<proteinExistence type="predicted"/>
<feature type="compositionally biased region" description="Polar residues" evidence="1">
    <location>
        <begin position="1"/>
        <end position="23"/>
    </location>
</feature>
<feature type="region of interest" description="Disordered" evidence="1">
    <location>
        <begin position="1"/>
        <end position="26"/>
    </location>
</feature>
<dbReference type="Proteomes" id="UP000281553">
    <property type="component" value="Unassembled WGS sequence"/>
</dbReference>
<dbReference type="AlphaFoldDB" id="A0A3P6PRZ4"/>
<organism evidence="2 3">
    <name type="scientific">Dibothriocephalus latus</name>
    <name type="common">Fish tapeworm</name>
    <name type="synonym">Diphyllobothrium latum</name>
    <dbReference type="NCBI Taxonomy" id="60516"/>
    <lineage>
        <taxon>Eukaryota</taxon>
        <taxon>Metazoa</taxon>
        <taxon>Spiralia</taxon>
        <taxon>Lophotrochozoa</taxon>
        <taxon>Platyhelminthes</taxon>
        <taxon>Cestoda</taxon>
        <taxon>Eucestoda</taxon>
        <taxon>Diphyllobothriidea</taxon>
        <taxon>Diphyllobothriidae</taxon>
        <taxon>Dibothriocephalus</taxon>
    </lineage>
</organism>